<evidence type="ECO:0000313" key="7">
    <source>
        <dbReference type="EMBL" id="GHO52371.1"/>
    </source>
</evidence>
<accession>A0ABQ3UI35</accession>
<evidence type="ECO:0008006" key="9">
    <source>
        <dbReference type="Google" id="ProtNLM"/>
    </source>
</evidence>
<feature type="domain" description="Resolvase/invertase-type recombinase catalytic" evidence="5">
    <location>
        <begin position="4"/>
        <end position="149"/>
    </location>
</feature>
<reference evidence="7 8" key="1">
    <citation type="journal article" date="2021" name="Int. J. Syst. Evol. Microbiol.">
        <title>Reticulibacter mediterranei gen. nov., sp. nov., within the new family Reticulibacteraceae fam. nov., and Ktedonospora formicarum gen. nov., sp. nov., Ktedonobacter robiniae sp. nov., Dictyobacter formicarum sp. nov. and Dictyobacter arantiisoli sp. nov., belonging to the class Ktedonobacteria.</title>
        <authorList>
            <person name="Yabe S."/>
            <person name="Zheng Y."/>
            <person name="Wang C.M."/>
            <person name="Sakai Y."/>
            <person name="Abe K."/>
            <person name="Yokota A."/>
            <person name="Donadio S."/>
            <person name="Cavaletti L."/>
            <person name="Monciardini P."/>
        </authorList>
    </citation>
    <scope>NUCLEOTIDE SEQUENCE [LARGE SCALE GENOMIC DNA]</scope>
    <source>
        <strain evidence="7 8">SOSP1-30</strain>
    </source>
</reference>
<proteinExistence type="predicted"/>
<evidence type="ECO:0000256" key="3">
    <source>
        <dbReference type="ARBA" id="ARBA00023172"/>
    </source>
</evidence>
<evidence type="ECO:0000259" key="5">
    <source>
        <dbReference type="PROSITE" id="PS51736"/>
    </source>
</evidence>
<comment type="caution">
    <text evidence="7">The sequence shown here is derived from an EMBL/GenBank/DDBJ whole genome shotgun (WGS) entry which is preliminary data.</text>
</comment>
<feature type="active site" description="O-(5'-phospho-DNA)-serine intermediate" evidence="4">
    <location>
        <position position="12"/>
    </location>
</feature>
<dbReference type="InterPro" id="IPR038109">
    <property type="entry name" value="DNA_bind_recomb_sf"/>
</dbReference>
<evidence type="ECO:0000256" key="4">
    <source>
        <dbReference type="PROSITE-ProRule" id="PRU10137"/>
    </source>
</evidence>
<dbReference type="InterPro" id="IPR011109">
    <property type="entry name" value="DNA_bind_recombinase_dom"/>
</dbReference>
<feature type="domain" description="Recombinase" evidence="6">
    <location>
        <begin position="158"/>
        <end position="276"/>
    </location>
</feature>
<sequence>MPQIVDIYCRVSTDPQEDNTSLDEQEAVGRAYCQEHGLVVGLVHREVWSGYQYREREKLALTRERYREGHIQGVVIRTLDRLSRSQVHNAILMEEMEHHKITLHCVKEKIDDTPMGKFTRMILSFVAEMEREKIMDRTMSGRISMAKQGIFKEGPKPLYGYKWHDPQTKDYRVIDEAEAVVCRWIHEEFDQGKGPRALLRDLLVSHPERKWTRAAIHQILSDPRRTGKAAQAFTRHVPGAKKPFEAVELPEGTYPMIIEPELFERNQERLRTNRAESSRQCKEPERFLLRAGFVKCELCKCTMHVNSSRSRWPNYFCSEGKHINTINAEKIDALVWDYMVGLADDVALIEQAIQLATNNAASLREIAAIEHSITNSQAKIAQYTADIANPALKGVARDVILGLLSDEYTHLKAKQEEKMLVESGMIGTERLAAQAEKILAWCKTVKTARGNLSYQEKRDFLRILGIKVFVDKADVRRDGLAWRIEANLPEIQELIMSSTYRKGQAASVTHLSTCYP</sequence>
<dbReference type="SMART" id="SM00857">
    <property type="entry name" value="Resolvase"/>
    <property type="match status" value="1"/>
</dbReference>
<dbReference type="InterPro" id="IPR036162">
    <property type="entry name" value="Resolvase-like_N_sf"/>
</dbReference>
<evidence type="ECO:0000256" key="2">
    <source>
        <dbReference type="ARBA" id="ARBA00023125"/>
    </source>
</evidence>
<evidence type="ECO:0000313" key="8">
    <source>
        <dbReference type="Proteomes" id="UP000654345"/>
    </source>
</evidence>
<dbReference type="InterPro" id="IPR050639">
    <property type="entry name" value="SSR_resolvase"/>
</dbReference>
<evidence type="ECO:0000256" key="1">
    <source>
        <dbReference type="ARBA" id="ARBA00022908"/>
    </source>
</evidence>
<dbReference type="Gene3D" id="3.90.1750.20">
    <property type="entry name" value="Putative Large Serine Recombinase, Chain B, Domain 2"/>
    <property type="match status" value="1"/>
</dbReference>
<dbReference type="InterPro" id="IPR006118">
    <property type="entry name" value="Recombinase_CS"/>
</dbReference>
<dbReference type="PROSITE" id="PS00397">
    <property type="entry name" value="RECOMBINASES_1"/>
    <property type="match status" value="1"/>
</dbReference>
<dbReference type="RefSeq" id="WP_201369287.1">
    <property type="nucleotide sequence ID" value="NZ_BNJG01000001.1"/>
</dbReference>
<name>A0ABQ3UI35_9CHLR</name>
<dbReference type="Proteomes" id="UP000654345">
    <property type="component" value="Unassembled WGS sequence"/>
</dbReference>
<dbReference type="PROSITE" id="PS51737">
    <property type="entry name" value="RECOMBINASE_DNA_BIND"/>
    <property type="match status" value="1"/>
</dbReference>
<evidence type="ECO:0000259" key="6">
    <source>
        <dbReference type="PROSITE" id="PS51737"/>
    </source>
</evidence>
<dbReference type="Pfam" id="PF07508">
    <property type="entry name" value="Recombinase"/>
    <property type="match status" value="1"/>
</dbReference>
<dbReference type="PROSITE" id="PS51736">
    <property type="entry name" value="RECOMBINASES_3"/>
    <property type="match status" value="1"/>
</dbReference>
<dbReference type="PANTHER" id="PTHR30461">
    <property type="entry name" value="DNA-INVERTASE FROM LAMBDOID PROPHAGE"/>
    <property type="match status" value="1"/>
</dbReference>
<protein>
    <recommendedName>
        <fullName evidence="9">Recombinase family protein</fullName>
    </recommendedName>
</protein>
<keyword evidence="8" id="KW-1185">Reference proteome</keyword>
<dbReference type="CDD" id="cd00338">
    <property type="entry name" value="Ser_Recombinase"/>
    <property type="match status" value="1"/>
</dbReference>
<gene>
    <name evidence="7" type="ORF">KSB_08460</name>
</gene>
<dbReference type="InterPro" id="IPR006119">
    <property type="entry name" value="Resolv_N"/>
</dbReference>
<dbReference type="Pfam" id="PF00239">
    <property type="entry name" value="Resolvase"/>
    <property type="match status" value="1"/>
</dbReference>
<keyword evidence="1" id="KW-0229">DNA integration</keyword>
<dbReference type="Gene3D" id="3.40.50.1390">
    <property type="entry name" value="Resolvase, N-terminal catalytic domain"/>
    <property type="match status" value="1"/>
</dbReference>
<dbReference type="SUPFAM" id="SSF53041">
    <property type="entry name" value="Resolvase-like"/>
    <property type="match status" value="1"/>
</dbReference>
<dbReference type="PANTHER" id="PTHR30461:SF23">
    <property type="entry name" value="DNA RECOMBINASE-RELATED"/>
    <property type="match status" value="1"/>
</dbReference>
<keyword evidence="3" id="KW-0233">DNA recombination</keyword>
<dbReference type="EMBL" id="BNJG01000001">
    <property type="protein sequence ID" value="GHO52371.1"/>
    <property type="molecule type" value="Genomic_DNA"/>
</dbReference>
<organism evidence="7 8">
    <name type="scientific">Ktedonobacter robiniae</name>
    <dbReference type="NCBI Taxonomy" id="2778365"/>
    <lineage>
        <taxon>Bacteria</taxon>
        <taxon>Bacillati</taxon>
        <taxon>Chloroflexota</taxon>
        <taxon>Ktedonobacteria</taxon>
        <taxon>Ktedonobacterales</taxon>
        <taxon>Ktedonobacteraceae</taxon>
        <taxon>Ktedonobacter</taxon>
    </lineage>
</organism>
<keyword evidence="2" id="KW-0238">DNA-binding</keyword>